<gene>
    <name evidence="6" type="primary">RPL4B_5</name>
    <name evidence="6" type="ORF">K7432_017613</name>
</gene>
<dbReference type="InterPro" id="IPR023574">
    <property type="entry name" value="Ribosomal_uL4_dom_sf"/>
</dbReference>
<evidence type="ECO:0000256" key="4">
    <source>
        <dbReference type="SAM" id="MobiDB-lite"/>
    </source>
</evidence>
<dbReference type="InterPro" id="IPR045240">
    <property type="entry name" value="Ribosomal_uL4_euk/arch"/>
</dbReference>
<name>A0ABR2VLF7_9FUNG</name>
<reference evidence="6 7" key="1">
    <citation type="submission" date="2023-04" db="EMBL/GenBank/DDBJ databases">
        <title>Genome of Basidiobolus ranarum AG-B5.</title>
        <authorList>
            <person name="Stajich J.E."/>
            <person name="Carter-House D."/>
            <person name="Gryganskyi A."/>
        </authorList>
    </citation>
    <scope>NUCLEOTIDE SEQUENCE [LARGE SCALE GENOMIC DNA]</scope>
    <source>
        <strain evidence="6 7">AG-B5</strain>
    </source>
</reference>
<dbReference type="Pfam" id="PF14374">
    <property type="entry name" value="Ribos_L4_asso_C"/>
    <property type="match status" value="1"/>
</dbReference>
<feature type="compositionally biased region" description="Basic residues" evidence="4">
    <location>
        <begin position="97"/>
        <end position="106"/>
    </location>
</feature>
<dbReference type="InterPro" id="IPR025755">
    <property type="entry name" value="Ribos_uL4_C_dom"/>
</dbReference>
<feature type="region of interest" description="Disordered" evidence="4">
    <location>
        <begin position="97"/>
        <end position="120"/>
    </location>
</feature>
<evidence type="ECO:0000256" key="1">
    <source>
        <dbReference type="ARBA" id="ARBA00010528"/>
    </source>
</evidence>
<dbReference type="GO" id="GO:0005840">
    <property type="term" value="C:ribosome"/>
    <property type="evidence" value="ECO:0007669"/>
    <property type="project" value="UniProtKB-KW"/>
</dbReference>
<dbReference type="Proteomes" id="UP001479436">
    <property type="component" value="Unassembled WGS sequence"/>
</dbReference>
<evidence type="ECO:0000256" key="2">
    <source>
        <dbReference type="ARBA" id="ARBA00022980"/>
    </source>
</evidence>
<evidence type="ECO:0000256" key="3">
    <source>
        <dbReference type="ARBA" id="ARBA00023274"/>
    </source>
</evidence>
<proteinExistence type="inferred from homology"/>
<evidence type="ECO:0000313" key="6">
    <source>
        <dbReference type="EMBL" id="KAK9667608.1"/>
    </source>
</evidence>
<keyword evidence="7" id="KW-1185">Reference proteome</keyword>
<feature type="domain" description="Large ribosomal subunit protein uL4 C-terminal" evidence="5">
    <location>
        <begin position="25"/>
        <end position="100"/>
    </location>
</feature>
<protein>
    <submittedName>
        <fullName evidence="6">60S ribosomal protein L4B</fullName>
    </submittedName>
</protein>
<organism evidence="6 7">
    <name type="scientific">Basidiobolus ranarum</name>
    <dbReference type="NCBI Taxonomy" id="34480"/>
    <lineage>
        <taxon>Eukaryota</taxon>
        <taxon>Fungi</taxon>
        <taxon>Fungi incertae sedis</taxon>
        <taxon>Zoopagomycota</taxon>
        <taxon>Entomophthoromycotina</taxon>
        <taxon>Basidiobolomycetes</taxon>
        <taxon>Basidiobolales</taxon>
        <taxon>Basidiobolaceae</taxon>
        <taxon>Basidiobolus</taxon>
    </lineage>
</organism>
<evidence type="ECO:0000313" key="7">
    <source>
        <dbReference type="Proteomes" id="UP001479436"/>
    </source>
</evidence>
<keyword evidence="3" id="KW-0687">Ribonucleoprotein</keyword>
<dbReference type="PANTHER" id="PTHR19431">
    <property type="entry name" value="60S RIBOSOMAL PROTEIN L4"/>
    <property type="match status" value="1"/>
</dbReference>
<dbReference type="Gene3D" id="3.40.1370.10">
    <property type="match status" value="1"/>
</dbReference>
<accession>A0ABR2VLF7</accession>
<keyword evidence="2 6" id="KW-0689">Ribosomal protein</keyword>
<evidence type="ECO:0000259" key="5">
    <source>
        <dbReference type="Pfam" id="PF14374"/>
    </source>
</evidence>
<comment type="similarity">
    <text evidence="1">Belongs to the universal ribosomal protein uL4 family.</text>
</comment>
<sequence>MKIMGAFELLDSLYGTYKRSSTLKKNYDLPTHIISNPDVTRIINSDEIQSVCRVAGTKHQKRSIAQKKNPLRNTGVMLRLNPYSKVVKRAEILGKNKRSKDVKKIHNPTSKKFLETLNTE</sequence>
<dbReference type="EMBL" id="JASJQH010010932">
    <property type="protein sequence ID" value="KAK9667608.1"/>
    <property type="molecule type" value="Genomic_DNA"/>
</dbReference>
<comment type="caution">
    <text evidence="6">The sequence shown here is derived from an EMBL/GenBank/DDBJ whole genome shotgun (WGS) entry which is preliminary data.</text>
</comment>